<accession>A0A8D8BHT9</accession>
<reference evidence="1" key="1">
    <citation type="submission" date="2021-05" db="EMBL/GenBank/DDBJ databases">
        <authorList>
            <person name="Alioto T."/>
            <person name="Alioto T."/>
            <person name="Gomez Garrido J."/>
        </authorList>
    </citation>
    <scope>NUCLEOTIDE SEQUENCE</scope>
</reference>
<sequence>MVVGGVQVVGGVLELLPLGMISMLSPELPIVTVGGPRLEMDVAGLMTCGGGGVVYKLSLLLARLISHVDAMTGGSGIGMSGFRRMSTLRMKILLRWGVVLDSVIGGDSLVGLGAGTTKLYLLSCKPDGLEKSTEFCIKLAFCSRETFRIKILRPCCCWSVSC</sequence>
<evidence type="ECO:0000313" key="1">
    <source>
        <dbReference type="EMBL" id="CAG6475553.1"/>
    </source>
</evidence>
<protein>
    <submittedName>
        <fullName evidence="1">(northern house mosquito) hypothetical protein</fullName>
    </submittedName>
</protein>
<dbReference type="AlphaFoldDB" id="A0A8D8BHT9"/>
<dbReference type="EMBL" id="HBUE01076855">
    <property type="protein sequence ID" value="CAG6475553.1"/>
    <property type="molecule type" value="Transcribed_RNA"/>
</dbReference>
<name>A0A8D8BHT9_CULPI</name>
<proteinExistence type="predicted"/>
<organism evidence="1">
    <name type="scientific">Culex pipiens</name>
    <name type="common">House mosquito</name>
    <dbReference type="NCBI Taxonomy" id="7175"/>
    <lineage>
        <taxon>Eukaryota</taxon>
        <taxon>Metazoa</taxon>
        <taxon>Ecdysozoa</taxon>
        <taxon>Arthropoda</taxon>
        <taxon>Hexapoda</taxon>
        <taxon>Insecta</taxon>
        <taxon>Pterygota</taxon>
        <taxon>Neoptera</taxon>
        <taxon>Endopterygota</taxon>
        <taxon>Diptera</taxon>
        <taxon>Nematocera</taxon>
        <taxon>Culicoidea</taxon>
        <taxon>Culicidae</taxon>
        <taxon>Culicinae</taxon>
        <taxon>Culicini</taxon>
        <taxon>Culex</taxon>
        <taxon>Culex</taxon>
    </lineage>
</organism>